<comment type="caution">
    <text evidence="2">The sequence shown here is derived from an EMBL/GenBank/DDBJ whole genome shotgun (WGS) entry which is preliminary data.</text>
</comment>
<keyword evidence="1" id="KW-1133">Transmembrane helix</keyword>
<keyword evidence="3" id="KW-1185">Reference proteome</keyword>
<evidence type="ECO:0000313" key="2">
    <source>
        <dbReference type="EMBL" id="MFD1786439.1"/>
    </source>
</evidence>
<keyword evidence="1" id="KW-0812">Transmembrane</keyword>
<proteinExistence type="predicted"/>
<evidence type="ECO:0008006" key="4">
    <source>
        <dbReference type="Google" id="ProtNLM"/>
    </source>
</evidence>
<gene>
    <name evidence="2" type="ORF">ACFSC3_02520</name>
</gene>
<feature type="transmembrane region" description="Helical" evidence="1">
    <location>
        <begin position="111"/>
        <end position="135"/>
    </location>
</feature>
<dbReference type="Proteomes" id="UP001597283">
    <property type="component" value="Unassembled WGS sequence"/>
</dbReference>
<protein>
    <recommendedName>
        <fullName evidence="4">Sugar transporter</fullName>
    </recommendedName>
</protein>
<evidence type="ECO:0000256" key="1">
    <source>
        <dbReference type="SAM" id="Phobius"/>
    </source>
</evidence>
<name>A0ABW4N8T7_9SPHN</name>
<keyword evidence="1" id="KW-0472">Membrane</keyword>
<dbReference type="PROSITE" id="PS51257">
    <property type="entry name" value="PROKAR_LIPOPROTEIN"/>
    <property type="match status" value="1"/>
</dbReference>
<evidence type="ECO:0000313" key="3">
    <source>
        <dbReference type="Proteomes" id="UP001597283"/>
    </source>
</evidence>
<feature type="transmembrane region" description="Helical" evidence="1">
    <location>
        <begin position="12"/>
        <end position="35"/>
    </location>
</feature>
<feature type="transmembrane region" description="Helical" evidence="1">
    <location>
        <begin position="87"/>
        <end position="105"/>
    </location>
</feature>
<dbReference type="EMBL" id="JBHUFC010000001">
    <property type="protein sequence ID" value="MFD1786439.1"/>
    <property type="molecule type" value="Genomic_DNA"/>
</dbReference>
<organism evidence="2 3">
    <name type="scientific">Sphingomonas floccifaciens</name>
    <dbReference type="NCBI Taxonomy" id="1844115"/>
    <lineage>
        <taxon>Bacteria</taxon>
        <taxon>Pseudomonadati</taxon>
        <taxon>Pseudomonadota</taxon>
        <taxon>Alphaproteobacteria</taxon>
        <taxon>Sphingomonadales</taxon>
        <taxon>Sphingomonadaceae</taxon>
        <taxon>Sphingomonas</taxon>
    </lineage>
</organism>
<dbReference type="RefSeq" id="WP_380938390.1">
    <property type="nucleotide sequence ID" value="NZ_JBHUFC010000001.1"/>
</dbReference>
<feature type="transmembrane region" description="Helical" evidence="1">
    <location>
        <begin position="58"/>
        <end position="80"/>
    </location>
</feature>
<sequence length="146" mass="15859">MTVTVRAKAPAWFWIVAVVLVLWGAMGVFACVQQFRLGADAMGPADDYYRALYAALPAWYNIVYAVATGAGLLGSIALLMRSRSARPLYIVSLIAVVIQFGWLFATTDMIAVRGFAVAAGFPIFILVVALAQVWLAGLAMRREWIG</sequence>
<reference evidence="3" key="1">
    <citation type="journal article" date="2019" name="Int. J. Syst. Evol. Microbiol.">
        <title>The Global Catalogue of Microorganisms (GCM) 10K type strain sequencing project: providing services to taxonomists for standard genome sequencing and annotation.</title>
        <authorList>
            <consortium name="The Broad Institute Genomics Platform"/>
            <consortium name="The Broad Institute Genome Sequencing Center for Infectious Disease"/>
            <person name="Wu L."/>
            <person name="Ma J."/>
        </authorList>
    </citation>
    <scope>NUCLEOTIDE SEQUENCE [LARGE SCALE GENOMIC DNA]</scope>
    <source>
        <strain evidence="3">Q85</strain>
    </source>
</reference>
<accession>A0ABW4N8T7</accession>